<feature type="compositionally biased region" description="Acidic residues" evidence="1">
    <location>
        <begin position="25"/>
        <end position="83"/>
    </location>
</feature>
<organism evidence="3 4">
    <name type="scientific">Alkalibacterium olivapovliticus</name>
    <dbReference type="NCBI Taxonomy" id="99907"/>
    <lineage>
        <taxon>Bacteria</taxon>
        <taxon>Bacillati</taxon>
        <taxon>Bacillota</taxon>
        <taxon>Bacilli</taxon>
        <taxon>Lactobacillales</taxon>
        <taxon>Carnobacteriaceae</taxon>
        <taxon>Alkalibacterium</taxon>
    </lineage>
</organism>
<gene>
    <name evidence="3" type="ORF">CLV38_103140</name>
</gene>
<keyword evidence="2" id="KW-0732">Signal</keyword>
<sequence length="179" mass="20430">MMNKKWIKFSSVALLTLYLAACDTPDEEAVEEESAEIVEEEEMSETADQSEEESGETDEEIDSDSDIEDDEEADSQAEQDEPAADLMETVQIEGMGEYYHTGDLVELTAVLSEDSDYDDWQWYLRTDDDSEWEMISGQNTNEFIGEAPEHTVEMRAVLYDDDHQAYAESEVIELEVDNH</sequence>
<name>A0A2T0WAR2_9LACT</name>
<keyword evidence="4" id="KW-1185">Reference proteome</keyword>
<proteinExistence type="predicted"/>
<dbReference type="AlphaFoldDB" id="A0A2T0WAR2"/>
<reference evidence="3 4" key="1">
    <citation type="submission" date="2018-03" db="EMBL/GenBank/DDBJ databases">
        <title>Genomic Encyclopedia of Archaeal and Bacterial Type Strains, Phase II (KMG-II): from individual species to whole genera.</title>
        <authorList>
            <person name="Goeker M."/>
        </authorList>
    </citation>
    <scope>NUCLEOTIDE SEQUENCE [LARGE SCALE GENOMIC DNA]</scope>
    <source>
        <strain evidence="3 4">DSM 13175</strain>
    </source>
</reference>
<comment type="caution">
    <text evidence="3">The sequence shown here is derived from an EMBL/GenBank/DDBJ whole genome shotgun (WGS) entry which is preliminary data.</text>
</comment>
<evidence type="ECO:0000313" key="3">
    <source>
        <dbReference type="EMBL" id="PRY83716.1"/>
    </source>
</evidence>
<accession>A0A2T0WAR2</accession>
<dbReference type="Proteomes" id="UP000238205">
    <property type="component" value="Unassembled WGS sequence"/>
</dbReference>
<dbReference type="RefSeq" id="WP_170068792.1">
    <property type="nucleotide sequence ID" value="NZ_PVTO01000003.1"/>
</dbReference>
<evidence type="ECO:0000313" key="4">
    <source>
        <dbReference type="Proteomes" id="UP000238205"/>
    </source>
</evidence>
<feature type="region of interest" description="Disordered" evidence="1">
    <location>
        <begin position="25"/>
        <end position="85"/>
    </location>
</feature>
<feature type="chain" id="PRO_5038750940" evidence="2">
    <location>
        <begin position="22"/>
        <end position="179"/>
    </location>
</feature>
<protein>
    <submittedName>
        <fullName evidence="3">Uncharacterized protein</fullName>
    </submittedName>
</protein>
<evidence type="ECO:0000256" key="1">
    <source>
        <dbReference type="SAM" id="MobiDB-lite"/>
    </source>
</evidence>
<dbReference type="EMBL" id="PVTO01000003">
    <property type="protein sequence ID" value="PRY83716.1"/>
    <property type="molecule type" value="Genomic_DNA"/>
</dbReference>
<evidence type="ECO:0000256" key="2">
    <source>
        <dbReference type="SAM" id="SignalP"/>
    </source>
</evidence>
<feature type="signal peptide" evidence="2">
    <location>
        <begin position="1"/>
        <end position="21"/>
    </location>
</feature>